<feature type="binding site" evidence="13">
    <location>
        <position position="423"/>
    </location>
    <ligand>
        <name>Mn(2+)</name>
        <dbReference type="ChEBI" id="CHEBI:29035"/>
        <label>1</label>
    </ligand>
</feature>
<dbReference type="GO" id="GO:0006007">
    <property type="term" value="P:glucose catabolic process"/>
    <property type="evidence" value="ECO:0007669"/>
    <property type="project" value="InterPro"/>
</dbReference>
<dbReference type="PANTHER" id="PTHR31637">
    <property type="entry name" value="2,3-BISPHOSPHOGLYCERATE-INDEPENDENT PHOSPHOGLYCERATE MUTASE"/>
    <property type="match status" value="1"/>
</dbReference>
<dbReference type="UniPathway" id="UPA00109">
    <property type="reaction ID" value="UER00186"/>
</dbReference>
<dbReference type="PANTHER" id="PTHR31637:SF0">
    <property type="entry name" value="2,3-BISPHOSPHOGLYCERATE-INDEPENDENT PHOSPHOGLYCERATE MUTASE"/>
    <property type="match status" value="1"/>
</dbReference>
<dbReference type="InterPro" id="IPR011258">
    <property type="entry name" value="BPG-indep_PGM_N"/>
</dbReference>
<comment type="similarity">
    <text evidence="5">Belongs to the BPG-independent phosphoglycerate mutase family.</text>
</comment>
<comment type="caution">
    <text evidence="16">The sequence shown here is derived from an EMBL/GenBank/DDBJ whole genome shotgun (WGS) entry which is preliminary data.</text>
</comment>
<dbReference type="Gene3D" id="3.40.1450.10">
    <property type="entry name" value="BPG-independent phosphoglycerate mutase, domain B"/>
    <property type="match status" value="1"/>
</dbReference>
<feature type="binding site" evidence="13">
    <location>
        <position position="72"/>
    </location>
    <ligand>
        <name>Mn(2+)</name>
        <dbReference type="ChEBI" id="CHEBI:29035"/>
        <label>2</label>
    </ligand>
</feature>
<sequence length="553" mass="59741">MLQKFPAFAGVQGPVVVIVMDGYGIPKHEVGSAIDAARKPTLDRLFAQYPNIVLRAHGTAVGMPSDDDMGNSEVGHNAIGAGQVYAQGAALVANAIAEGAIWQGEAWQQIVAGAKTGANGKAGVLHFIGLFSDGNVHSHIDHLKAMVLRAKEEGVPTVRIHALLDGRDVPETSALDYVVPFEAFLKDISTAGFDARIASGGGRQTITMDRYDANWPMVARGWRTHVLGEGPQFANATEAVHGLREKHPGTIDQDLPEFIVAEDGRPIGTIEDGDAVVFYNFRGDRAIEITRAFVEEHFTAFDRVRHPRTTYAGMLQYDGDLQLPKRFLVAPPAIKDTSSEWFSKSGLAQFACSETQKFGHVTYFWNGNRSGKFDGETWQEVPSDVVPFEQRPWMKAAEIADAMIAAIRSGRYKVLRCNFANGDMVGHTGNFRAATMAVEAVDLALARLLPAIEAAGGVALITADHGNADEMFELDKKTKQPAQNKDGSFKAKTAHTLNPVPLVLFDKVTGGKLGLKQTETAGLSNIAATVANLVGLEKHSKWDDSVLEVDSDN</sequence>
<feature type="binding site" evidence="13">
    <location>
        <position position="464"/>
    </location>
    <ligand>
        <name>Mn(2+)</name>
        <dbReference type="ChEBI" id="CHEBI:29035"/>
        <label>2</label>
    </ligand>
</feature>
<feature type="binding site" evidence="12">
    <location>
        <begin position="167"/>
        <end position="168"/>
    </location>
    <ligand>
        <name>substrate</name>
    </ligand>
</feature>
<feature type="binding site" evidence="12">
    <location>
        <position position="357"/>
    </location>
    <ligand>
        <name>substrate</name>
    </ligand>
</feature>
<gene>
    <name evidence="16" type="ORF">E6Q80_18280</name>
</gene>
<comment type="pathway">
    <text evidence="4">Carbohydrate degradation; glycolysis; pyruvate from D-glyceraldehyde 3-phosphate: step 3/5.</text>
</comment>
<evidence type="ECO:0000259" key="15">
    <source>
        <dbReference type="Pfam" id="PF06415"/>
    </source>
</evidence>
<comment type="catalytic activity">
    <reaction evidence="1">
        <text>(2R)-2-phosphoglycerate = (2R)-3-phosphoglycerate</text>
        <dbReference type="Rhea" id="RHEA:15901"/>
        <dbReference type="ChEBI" id="CHEBI:58272"/>
        <dbReference type="ChEBI" id="CHEBI:58289"/>
        <dbReference type="EC" id="5.4.2.12"/>
    </reaction>
</comment>
<evidence type="ECO:0000256" key="7">
    <source>
        <dbReference type="ARBA" id="ARBA00023152"/>
    </source>
</evidence>
<dbReference type="Pfam" id="PF06415">
    <property type="entry name" value="iPGM_N"/>
    <property type="match status" value="1"/>
</dbReference>
<keyword evidence="7" id="KW-0324">Glycolysis</keyword>
<dbReference type="SUPFAM" id="SSF53649">
    <property type="entry name" value="Alkaline phosphatase-like"/>
    <property type="match status" value="1"/>
</dbReference>
<feature type="active site" description="Phosphoserine intermediate" evidence="11">
    <location>
        <position position="72"/>
    </location>
</feature>
<organism evidence="16 17">
    <name type="scientific">Thauera aminoaromatica</name>
    <dbReference type="NCBI Taxonomy" id="164330"/>
    <lineage>
        <taxon>Bacteria</taxon>
        <taxon>Pseudomonadati</taxon>
        <taxon>Pseudomonadota</taxon>
        <taxon>Betaproteobacteria</taxon>
        <taxon>Rhodocyclales</taxon>
        <taxon>Zoogloeaceae</taxon>
        <taxon>Thauera</taxon>
    </lineage>
</organism>
<evidence type="ECO:0000256" key="13">
    <source>
        <dbReference type="PIRSR" id="PIRSR001492-3"/>
    </source>
</evidence>
<dbReference type="FunFam" id="3.40.1450.10:FF:000002">
    <property type="entry name" value="2,3-bisphosphoglycerate-independent phosphoglycerate mutase"/>
    <property type="match status" value="1"/>
</dbReference>
<dbReference type="GO" id="GO:0006096">
    <property type="term" value="P:glycolytic process"/>
    <property type="evidence" value="ECO:0007669"/>
    <property type="project" value="UniProtKB-UniRule"/>
</dbReference>
<comment type="function">
    <text evidence="3">Catalyzes the interconversion of 2-phosphoglycerate and 3-phosphoglycerate.</text>
</comment>
<dbReference type="InterPro" id="IPR036646">
    <property type="entry name" value="PGAM_B_sf"/>
</dbReference>
<evidence type="ECO:0000256" key="12">
    <source>
        <dbReference type="PIRSR" id="PIRSR001492-2"/>
    </source>
</evidence>
<feature type="binding site" evidence="13">
    <location>
        <position position="465"/>
    </location>
    <ligand>
        <name>Mn(2+)</name>
        <dbReference type="ChEBI" id="CHEBI:29035"/>
        <label>2</label>
    </ligand>
</feature>
<keyword evidence="9 16" id="KW-0413">Isomerase</keyword>
<feature type="binding site" evidence="12">
    <location>
        <position position="203"/>
    </location>
    <ligand>
        <name>substrate</name>
    </ligand>
</feature>
<dbReference type="CDD" id="cd16010">
    <property type="entry name" value="iPGM"/>
    <property type="match status" value="1"/>
</dbReference>
<keyword evidence="8 13" id="KW-0464">Manganese</keyword>
<evidence type="ECO:0000256" key="5">
    <source>
        <dbReference type="ARBA" id="ARBA00008819"/>
    </source>
</evidence>
<keyword evidence="6 13" id="KW-0479">Metal-binding</keyword>
<feature type="binding site" evidence="12">
    <location>
        <begin position="282"/>
        <end position="285"/>
    </location>
    <ligand>
        <name>substrate</name>
    </ligand>
</feature>
<dbReference type="EC" id="5.4.2.12" evidence="10"/>
<feature type="domain" description="Metalloenzyme" evidence="14">
    <location>
        <begin position="14"/>
        <end position="538"/>
    </location>
</feature>
<name>A0A5C7SCQ0_THASP</name>
<feature type="binding site" evidence="13">
    <location>
        <position position="21"/>
    </location>
    <ligand>
        <name>Mn(2+)</name>
        <dbReference type="ChEBI" id="CHEBI:29035"/>
        <label>2</label>
    </ligand>
</feature>
<evidence type="ECO:0000256" key="10">
    <source>
        <dbReference type="NCBIfam" id="TIGR01307"/>
    </source>
</evidence>
<dbReference type="Gene3D" id="3.40.720.10">
    <property type="entry name" value="Alkaline Phosphatase, subunit A"/>
    <property type="match status" value="1"/>
</dbReference>
<dbReference type="GO" id="GO:0030145">
    <property type="term" value="F:manganese ion binding"/>
    <property type="evidence" value="ECO:0007669"/>
    <property type="project" value="InterPro"/>
</dbReference>
<feature type="binding site" evidence="12">
    <location>
        <position position="137"/>
    </location>
    <ligand>
        <name>substrate</name>
    </ligand>
</feature>
<dbReference type="InterPro" id="IPR017850">
    <property type="entry name" value="Alkaline_phosphatase_core_sf"/>
</dbReference>
<dbReference type="EMBL" id="SSFD01000302">
    <property type="protein sequence ID" value="TXH80705.1"/>
    <property type="molecule type" value="Genomic_DNA"/>
</dbReference>
<feature type="domain" description="BPG-independent PGAM N-terminal" evidence="15">
    <location>
        <begin position="93"/>
        <end position="318"/>
    </location>
</feature>
<evidence type="ECO:0000256" key="11">
    <source>
        <dbReference type="PIRSR" id="PIRSR001492-1"/>
    </source>
</evidence>
<protein>
    <recommendedName>
        <fullName evidence="10">2,3-bisphosphoglycerate-independent phosphoglycerate mutase</fullName>
        <ecNumber evidence="10">5.4.2.12</ecNumber>
    </recommendedName>
</protein>
<evidence type="ECO:0000256" key="6">
    <source>
        <dbReference type="ARBA" id="ARBA00022723"/>
    </source>
</evidence>
<evidence type="ECO:0000313" key="17">
    <source>
        <dbReference type="Proteomes" id="UP000321192"/>
    </source>
</evidence>
<comment type="cofactor">
    <cofactor evidence="2">
        <name>Mn(2+)</name>
        <dbReference type="ChEBI" id="CHEBI:29035"/>
    </cofactor>
</comment>
<evidence type="ECO:0000256" key="3">
    <source>
        <dbReference type="ARBA" id="ARBA00002315"/>
    </source>
</evidence>
<dbReference type="GO" id="GO:0004619">
    <property type="term" value="F:phosphoglycerate mutase activity"/>
    <property type="evidence" value="ECO:0007669"/>
    <property type="project" value="UniProtKB-UniRule"/>
</dbReference>
<dbReference type="NCBIfam" id="TIGR01307">
    <property type="entry name" value="pgm_bpd_ind"/>
    <property type="match status" value="1"/>
</dbReference>
<evidence type="ECO:0000256" key="1">
    <source>
        <dbReference type="ARBA" id="ARBA00000370"/>
    </source>
</evidence>
<dbReference type="AlphaFoldDB" id="A0A5C7SCQ0"/>
<feature type="binding site" evidence="12">
    <location>
        <position position="210"/>
    </location>
    <ligand>
        <name>substrate</name>
    </ligand>
</feature>
<reference evidence="16 17" key="1">
    <citation type="submission" date="2018-09" db="EMBL/GenBank/DDBJ databases">
        <title>Metagenome Assembled Genomes from an Advanced Water Purification Facility.</title>
        <authorList>
            <person name="Stamps B.W."/>
            <person name="Spear J.R."/>
        </authorList>
    </citation>
    <scope>NUCLEOTIDE SEQUENCE [LARGE SCALE GENOMIC DNA]</scope>
    <source>
        <strain evidence="16">Bin_27_1</strain>
    </source>
</reference>
<dbReference type="SUPFAM" id="SSF64158">
    <property type="entry name" value="2,3-Bisphosphoglycerate-independent phosphoglycerate mutase, substrate-binding domain"/>
    <property type="match status" value="1"/>
</dbReference>
<dbReference type="RefSeq" id="WP_276661071.1">
    <property type="nucleotide sequence ID" value="NZ_SSFD01000302.1"/>
</dbReference>
<accession>A0A5C7SCQ0</accession>
<evidence type="ECO:0000256" key="4">
    <source>
        <dbReference type="ARBA" id="ARBA00004798"/>
    </source>
</evidence>
<evidence type="ECO:0000256" key="2">
    <source>
        <dbReference type="ARBA" id="ARBA00001936"/>
    </source>
</evidence>
<feature type="binding site" evidence="13">
    <location>
        <position position="495"/>
    </location>
    <ligand>
        <name>Mn(2+)</name>
        <dbReference type="ChEBI" id="CHEBI:29035"/>
        <label>1</label>
    </ligand>
</feature>
<dbReference type="GO" id="GO:0005737">
    <property type="term" value="C:cytoplasm"/>
    <property type="evidence" value="ECO:0007669"/>
    <property type="project" value="InterPro"/>
</dbReference>
<evidence type="ECO:0000256" key="8">
    <source>
        <dbReference type="ARBA" id="ARBA00023211"/>
    </source>
</evidence>
<dbReference type="InterPro" id="IPR006124">
    <property type="entry name" value="Metalloenzyme"/>
</dbReference>
<dbReference type="Pfam" id="PF01676">
    <property type="entry name" value="Metalloenzyme"/>
    <property type="match status" value="1"/>
</dbReference>
<proteinExistence type="inferred from homology"/>
<dbReference type="PIRSF" id="PIRSF001492">
    <property type="entry name" value="IPGAM"/>
    <property type="match status" value="1"/>
</dbReference>
<dbReference type="InterPro" id="IPR005995">
    <property type="entry name" value="Pgm_bpd_ind"/>
</dbReference>
<evidence type="ECO:0000259" key="14">
    <source>
        <dbReference type="Pfam" id="PF01676"/>
    </source>
</evidence>
<dbReference type="Proteomes" id="UP000321192">
    <property type="component" value="Unassembled WGS sequence"/>
</dbReference>
<feature type="binding site" evidence="13">
    <location>
        <position position="427"/>
    </location>
    <ligand>
        <name>Mn(2+)</name>
        <dbReference type="ChEBI" id="CHEBI:29035"/>
        <label>1</label>
    </ligand>
</feature>
<evidence type="ECO:0000313" key="16">
    <source>
        <dbReference type="EMBL" id="TXH80705.1"/>
    </source>
</evidence>
<evidence type="ECO:0000256" key="9">
    <source>
        <dbReference type="ARBA" id="ARBA00023235"/>
    </source>
</evidence>